<reference evidence="6" key="1">
    <citation type="submission" date="2022-08" db="EMBL/GenBank/DDBJ databases">
        <authorList>
            <person name="Li F."/>
        </authorList>
    </citation>
    <scope>NUCLEOTIDE SEQUENCE</scope>
    <source>
        <strain evidence="6">MQZ15Z-1</strain>
    </source>
</reference>
<keyword evidence="7" id="KW-1185">Reference proteome</keyword>
<keyword evidence="3 4" id="KW-0732">Signal</keyword>
<organism evidence="6 7">
    <name type="scientific">Ancylobacter mangrovi</name>
    <dbReference type="NCBI Taxonomy" id="2972472"/>
    <lineage>
        <taxon>Bacteria</taxon>
        <taxon>Pseudomonadati</taxon>
        <taxon>Pseudomonadota</taxon>
        <taxon>Alphaproteobacteria</taxon>
        <taxon>Hyphomicrobiales</taxon>
        <taxon>Xanthobacteraceae</taxon>
        <taxon>Ancylobacter</taxon>
    </lineage>
</organism>
<feature type="chain" id="PRO_5040867521" evidence="4">
    <location>
        <begin position="23"/>
        <end position="280"/>
    </location>
</feature>
<evidence type="ECO:0000313" key="6">
    <source>
        <dbReference type="EMBL" id="MCS0494654.1"/>
    </source>
</evidence>
<dbReference type="Gene3D" id="3.40.190.10">
    <property type="entry name" value="Periplasmic binding protein-like II"/>
    <property type="match status" value="2"/>
</dbReference>
<name>A0A9X2P9Q3_9HYPH</name>
<comment type="caution">
    <text evidence="6">The sequence shown here is derived from an EMBL/GenBank/DDBJ whole genome shotgun (WGS) entry which is preliminary data.</text>
</comment>
<dbReference type="PANTHER" id="PTHR30085:SF6">
    <property type="entry name" value="ABC TRANSPORTER GLUTAMINE-BINDING PROTEIN GLNH"/>
    <property type="match status" value="1"/>
</dbReference>
<evidence type="ECO:0000256" key="3">
    <source>
        <dbReference type="ARBA" id="ARBA00022729"/>
    </source>
</evidence>
<dbReference type="Proteomes" id="UP001151088">
    <property type="component" value="Unassembled WGS sequence"/>
</dbReference>
<dbReference type="CDD" id="cd13690">
    <property type="entry name" value="PBP2_GluB"/>
    <property type="match status" value="1"/>
</dbReference>
<dbReference type="SMART" id="SM00062">
    <property type="entry name" value="PBPb"/>
    <property type="match status" value="1"/>
</dbReference>
<dbReference type="InterPro" id="IPR051455">
    <property type="entry name" value="Bact_solute-bind_prot3"/>
</dbReference>
<evidence type="ECO:0000256" key="4">
    <source>
        <dbReference type="SAM" id="SignalP"/>
    </source>
</evidence>
<dbReference type="EMBL" id="JANTHZ010000002">
    <property type="protein sequence ID" value="MCS0494654.1"/>
    <property type="molecule type" value="Genomic_DNA"/>
</dbReference>
<evidence type="ECO:0000259" key="5">
    <source>
        <dbReference type="SMART" id="SM00062"/>
    </source>
</evidence>
<dbReference type="GO" id="GO:0006865">
    <property type="term" value="P:amino acid transport"/>
    <property type="evidence" value="ECO:0007669"/>
    <property type="project" value="TreeGrafter"/>
</dbReference>
<dbReference type="RefSeq" id="WP_258731681.1">
    <property type="nucleotide sequence ID" value="NZ_JANTHZ010000002.1"/>
</dbReference>
<dbReference type="InterPro" id="IPR001638">
    <property type="entry name" value="Solute-binding_3/MltF_N"/>
</dbReference>
<dbReference type="GO" id="GO:0005576">
    <property type="term" value="C:extracellular region"/>
    <property type="evidence" value="ECO:0007669"/>
    <property type="project" value="TreeGrafter"/>
</dbReference>
<dbReference type="SUPFAM" id="SSF53850">
    <property type="entry name" value="Periplasmic binding protein-like II"/>
    <property type="match status" value="1"/>
</dbReference>
<dbReference type="GO" id="GO:0030288">
    <property type="term" value="C:outer membrane-bounded periplasmic space"/>
    <property type="evidence" value="ECO:0007669"/>
    <property type="project" value="TreeGrafter"/>
</dbReference>
<dbReference type="Pfam" id="PF00497">
    <property type="entry name" value="SBP_bac_3"/>
    <property type="match status" value="1"/>
</dbReference>
<feature type="signal peptide" evidence="4">
    <location>
        <begin position="1"/>
        <end position="22"/>
    </location>
</feature>
<protein>
    <submittedName>
        <fullName evidence="6">Glutamate ABC transporter substrate-binding protein</fullName>
    </submittedName>
</protein>
<proteinExistence type="inferred from homology"/>
<sequence length="280" mass="29950">MKLFASMALLCAVCAGATAAVAQDAPNFPAGSTMERLSKAPNLRVGVKFDQPLFGLRDLSGKPVGFDVEIAKLIAGKLGVPPERITWVETSSANREPFLEQGKVDYIVATYAMNDKRKKVINFAGPYIVGGQDLMVKKGNPLKITGPADLAGRKACVINGSEGQAVLVRDYKDATVVPFDVISKCVEALKNGSVDAVATTNFILAGLVSRDPSNLELVGKPFTREPWGIGMPKSEPDLCRFAEKSLTEADKDGTYAKLYDAKLKPYLGGEGKLPELDPCP</sequence>
<gene>
    <name evidence="6" type="ORF">NVS89_06050</name>
</gene>
<feature type="domain" description="Solute-binding protein family 3/N-terminal" evidence="5">
    <location>
        <begin position="42"/>
        <end position="265"/>
    </location>
</feature>
<dbReference type="AlphaFoldDB" id="A0A9X2P9Q3"/>
<dbReference type="PANTHER" id="PTHR30085">
    <property type="entry name" value="AMINO ACID ABC TRANSPORTER PERMEASE"/>
    <property type="match status" value="1"/>
</dbReference>
<evidence type="ECO:0000256" key="1">
    <source>
        <dbReference type="ARBA" id="ARBA00010333"/>
    </source>
</evidence>
<keyword evidence="2" id="KW-0813">Transport</keyword>
<comment type="similarity">
    <text evidence="1">Belongs to the bacterial solute-binding protein 3 family.</text>
</comment>
<accession>A0A9X2P9Q3</accession>
<evidence type="ECO:0000313" key="7">
    <source>
        <dbReference type="Proteomes" id="UP001151088"/>
    </source>
</evidence>
<evidence type="ECO:0000256" key="2">
    <source>
        <dbReference type="ARBA" id="ARBA00022448"/>
    </source>
</evidence>